<gene>
    <name evidence="2" type="ORF">DCS_05872</name>
</gene>
<evidence type="ECO:0000313" key="3">
    <source>
        <dbReference type="Proteomes" id="UP000076580"/>
    </source>
</evidence>
<accession>A0A151GP12</accession>
<feature type="region of interest" description="Disordered" evidence="1">
    <location>
        <begin position="1"/>
        <end position="23"/>
    </location>
</feature>
<dbReference type="RefSeq" id="XP_040658206.1">
    <property type="nucleotide sequence ID" value="XM_040803173.1"/>
</dbReference>
<protein>
    <submittedName>
        <fullName evidence="2">Uncharacterized protein</fullName>
    </submittedName>
</protein>
<proteinExistence type="predicted"/>
<dbReference type="EMBL" id="LAYC01000002">
    <property type="protein sequence ID" value="KYK58854.1"/>
    <property type="molecule type" value="Genomic_DNA"/>
</dbReference>
<dbReference type="GeneID" id="63718515"/>
<organism evidence="2 3">
    <name type="scientific">Drechmeria coniospora</name>
    <name type="common">Nematophagous fungus</name>
    <name type="synonym">Meria coniospora</name>
    <dbReference type="NCBI Taxonomy" id="98403"/>
    <lineage>
        <taxon>Eukaryota</taxon>
        <taxon>Fungi</taxon>
        <taxon>Dikarya</taxon>
        <taxon>Ascomycota</taxon>
        <taxon>Pezizomycotina</taxon>
        <taxon>Sordariomycetes</taxon>
        <taxon>Hypocreomycetidae</taxon>
        <taxon>Hypocreales</taxon>
        <taxon>Ophiocordycipitaceae</taxon>
        <taxon>Drechmeria</taxon>
    </lineage>
</organism>
<comment type="caution">
    <text evidence="2">The sequence shown here is derived from an EMBL/GenBank/DDBJ whole genome shotgun (WGS) entry which is preliminary data.</text>
</comment>
<dbReference type="Proteomes" id="UP000076580">
    <property type="component" value="Chromosome 02"/>
</dbReference>
<keyword evidence="3" id="KW-1185">Reference proteome</keyword>
<reference evidence="2 3" key="1">
    <citation type="journal article" date="2016" name="Sci. Rep.">
        <title>Insights into Adaptations to a Near-Obligate Nematode Endoparasitic Lifestyle from the Finished Genome of Drechmeria coniospora.</title>
        <authorList>
            <person name="Zhang L."/>
            <person name="Zhou Z."/>
            <person name="Guo Q."/>
            <person name="Fokkens L."/>
            <person name="Miskei M."/>
            <person name="Pocsi I."/>
            <person name="Zhang W."/>
            <person name="Chen M."/>
            <person name="Wang L."/>
            <person name="Sun Y."/>
            <person name="Donzelli B.G."/>
            <person name="Gibson D.M."/>
            <person name="Nelson D.R."/>
            <person name="Luo J.G."/>
            <person name="Rep M."/>
            <person name="Liu H."/>
            <person name="Yang S."/>
            <person name="Wang J."/>
            <person name="Krasnoff S.B."/>
            <person name="Xu Y."/>
            <person name="Molnar I."/>
            <person name="Lin M."/>
        </authorList>
    </citation>
    <scope>NUCLEOTIDE SEQUENCE [LARGE SCALE GENOMIC DNA]</scope>
    <source>
        <strain evidence="2 3">ARSEF 6962</strain>
    </source>
</reference>
<evidence type="ECO:0000256" key="1">
    <source>
        <dbReference type="SAM" id="MobiDB-lite"/>
    </source>
</evidence>
<dbReference type="InParanoid" id="A0A151GP12"/>
<dbReference type="AlphaFoldDB" id="A0A151GP12"/>
<sequence>MSAAADTPPPPPNNNNGPVRSYALDKASAVRSMGGFAVQGDSSDEEYDIPHLLTPHPRLRRIVRELVLTAAKGDHIVSAARAKTAELPGRRVRLSAPFRQLGDTWRELYNAARTTPADVVPATPLTPAGGAARGAAAAALPSTPGDPMGALVLASQALTPLRSGGVQQQ</sequence>
<name>A0A151GP12_DRECN</name>
<evidence type="ECO:0000313" key="2">
    <source>
        <dbReference type="EMBL" id="KYK58854.1"/>
    </source>
</evidence>